<feature type="transmembrane region" description="Helical" evidence="2">
    <location>
        <begin position="20"/>
        <end position="38"/>
    </location>
</feature>
<reference evidence="4" key="1">
    <citation type="journal article" date="2003" name="Appl. Microbiol. Biotechnol.">
        <title>The Corynebacterium glutamicum genome: features and impacts on biotechnological processes.</title>
        <authorList>
            <person name="Ikeda M."/>
            <person name="Nakagawa S."/>
        </authorList>
    </citation>
    <scope>NUCLEOTIDE SEQUENCE [LARGE SCALE GENOMIC DNA]</scope>
    <source>
        <strain evidence="4">ATCC 13032 / DSM 20300 / BCRC 11384 / JCM 1318 / LMG 3730 / NCIMB 10025</strain>
    </source>
</reference>
<keyword evidence="2" id="KW-0472">Membrane</keyword>
<protein>
    <submittedName>
        <fullName evidence="3">Uncharacterized protein</fullName>
    </submittedName>
</protein>
<evidence type="ECO:0000313" key="4">
    <source>
        <dbReference type="Proteomes" id="UP000000582"/>
    </source>
</evidence>
<dbReference type="KEGG" id="cgb:cg1944"/>
<dbReference type="BioCyc" id="CORYNE:G18NG-11318-MONOMER"/>
<dbReference type="HOGENOM" id="CLU_2768810_0_0_11"/>
<feature type="region of interest" description="Disordered" evidence="1">
    <location>
        <begin position="46"/>
        <end position="69"/>
    </location>
</feature>
<evidence type="ECO:0000256" key="2">
    <source>
        <dbReference type="SAM" id="Phobius"/>
    </source>
</evidence>
<gene>
    <name evidence="3" type="ordered locus">Cgl1726</name>
</gene>
<dbReference type="AlphaFoldDB" id="Q8NPT5"/>
<accession>Q8NPT5</accession>
<sequence>MSAQWGHGFNKGLHKGRVQGSVGASLVLLAGVGLVGGSKKLMEKRRQKVSIADSDQSTEGTATDSGFDE</sequence>
<feature type="compositionally biased region" description="Polar residues" evidence="1">
    <location>
        <begin position="53"/>
        <end position="69"/>
    </location>
</feature>
<dbReference type="Proteomes" id="UP000000582">
    <property type="component" value="Chromosome"/>
</dbReference>
<organism evidence="3 4">
    <name type="scientific">Corynebacterium glutamicum (strain ATCC 13032 / DSM 20300 / JCM 1318 / BCRC 11384 / CCUG 27702 / LMG 3730 / NBRC 12168 / NCIMB 10025 / NRRL B-2784 / 534)</name>
    <dbReference type="NCBI Taxonomy" id="196627"/>
    <lineage>
        <taxon>Bacteria</taxon>
        <taxon>Bacillati</taxon>
        <taxon>Actinomycetota</taxon>
        <taxon>Actinomycetes</taxon>
        <taxon>Mycobacteriales</taxon>
        <taxon>Corynebacteriaceae</taxon>
        <taxon>Corynebacterium</taxon>
    </lineage>
</organism>
<accession>Q6M4Q0</accession>
<keyword evidence="2" id="KW-0812">Transmembrane</keyword>
<dbReference type="EMBL" id="BA000036">
    <property type="protein sequence ID" value="BAB99119.1"/>
    <property type="molecule type" value="Genomic_DNA"/>
</dbReference>
<dbReference type="RefSeq" id="WP_011265800.1">
    <property type="nucleotide sequence ID" value="NC_003450.3"/>
</dbReference>
<dbReference type="KEGG" id="cgl:Cgl1726"/>
<proteinExistence type="predicted"/>
<keyword evidence="4" id="KW-1185">Reference proteome</keyword>
<dbReference type="GeneID" id="44144976"/>
<evidence type="ECO:0000256" key="1">
    <source>
        <dbReference type="SAM" id="MobiDB-lite"/>
    </source>
</evidence>
<evidence type="ECO:0000313" key="3">
    <source>
        <dbReference type="EMBL" id="BAB99119.1"/>
    </source>
</evidence>
<keyword evidence="2" id="KW-1133">Transmembrane helix</keyword>
<name>Q8NPT5_CORGL</name>